<feature type="compositionally biased region" description="Polar residues" evidence="1">
    <location>
        <begin position="53"/>
        <end position="65"/>
    </location>
</feature>
<feature type="compositionally biased region" description="Acidic residues" evidence="1">
    <location>
        <begin position="68"/>
        <end position="81"/>
    </location>
</feature>
<evidence type="ECO:0000313" key="4">
    <source>
        <dbReference type="RefSeq" id="XP_015072458.1"/>
    </source>
</evidence>
<accession>A0ABM1GKS1</accession>
<dbReference type="GeneID" id="107016532"/>
<organism evidence="3 4">
    <name type="scientific">Solanum pennellii</name>
    <name type="common">Tomato</name>
    <name type="synonym">Lycopersicon pennellii</name>
    <dbReference type="NCBI Taxonomy" id="28526"/>
    <lineage>
        <taxon>Eukaryota</taxon>
        <taxon>Viridiplantae</taxon>
        <taxon>Streptophyta</taxon>
        <taxon>Embryophyta</taxon>
        <taxon>Tracheophyta</taxon>
        <taxon>Spermatophyta</taxon>
        <taxon>Magnoliopsida</taxon>
        <taxon>eudicotyledons</taxon>
        <taxon>Gunneridae</taxon>
        <taxon>Pentapetalae</taxon>
        <taxon>asterids</taxon>
        <taxon>lamiids</taxon>
        <taxon>Solanales</taxon>
        <taxon>Solanaceae</taxon>
        <taxon>Solanoideae</taxon>
        <taxon>Solaneae</taxon>
        <taxon>Solanum</taxon>
        <taxon>Solanum subgen. Lycopersicon</taxon>
    </lineage>
</organism>
<keyword evidence="3" id="KW-1185">Reference proteome</keyword>
<dbReference type="PANTHER" id="PTHR33233">
    <property type="entry name" value="ENDONUCLEASE/EXONUCLEASE/PHOSPHATASE"/>
    <property type="match status" value="1"/>
</dbReference>
<feature type="region of interest" description="Disordered" evidence="1">
    <location>
        <begin position="1"/>
        <end position="103"/>
    </location>
</feature>
<evidence type="ECO:0000256" key="1">
    <source>
        <dbReference type="SAM" id="MobiDB-lite"/>
    </source>
</evidence>
<dbReference type="InterPro" id="IPR025558">
    <property type="entry name" value="DUF4283"/>
</dbReference>
<dbReference type="Pfam" id="PF14111">
    <property type="entry name" value="DUF4283"/>
    <property type="match status" value="1"/>
</dbReference>
<reference evidence="4" key="2">
    <citation type="submission" date="2025-08" db="UniProtKB">
        <authorList>
            <consortium name="RefSeq"/>
        </authorList>
    </citation>
    <scope>IDENTIFICATION</scope>
</reference>
<gene>
    <name evidence="4" type="primary">LOC107016532</name>
</gene>
<feature type="compositionally biased region" description="Basic residues" evidence="1">
    <location>
        <begin position="1"/>
        <end position="14"/>
    </location>
</feature>
<protein>
    <submittedName>
        <fullName evidence="4">Uncharacterized protein LOC107016532</fullName>
    </submittedName>
</protein>
<feature type="domain" description="DUF4283" evidence="2">
    <location>
        <begin position="149"/>
        <end position="231"/>
    </location>
</feature>
<name>A0ABM1GKS1_SOLPN</name>
<reference evidence="3" key="1">
    <citation type="journal article" date="2014" name="Nat. Genet.">
        <title>The genome of the stress-tolerant wild tomato species Solanum pennellii.</title>
        <authorList>
            <person name="Bolger A."/>
            <person name="Scossa F."/>
            <person name="Bolger M.E."/>
            <person name="Lanz C."/>
            <person name="Maumus F."/>
            <person name="Tohge T."/>
            <person name="Quesneville H."/>
            <person name="Alseekh S."/>
            <person name="Sorensen I."/>
            <person name="Lichtenstein G."/>
            <person name="Fich E.A."/>
            <person name="Conte M."/>
            <person name="Keller H."/>
            <person name="Schneeberger K."/>
            <person name="Schwacke R."/>
            <person name="Ofner I."/>
            <person name="Vrebalov J."/>
            <person name="Xu Y."/>
            <person name="Osorio S."/>
            <person name="Aflitos S.A."/>
            <person name="Schijlen E."/>
            <person name="Jimenez-Gomez J.M."/>
            <person name="Ryngajllo M."/>
            <person name="Kimura S."/>
            <person name="Kumar R."/>
            <person name="Koenig D."/>
            <person name="Headland L.R."/>
            <person name="Maloof J.N."/>
            <person name="Sinha N."/>
            <person name="van Ham R.C."/>
            <person name="Lankhorst R.K."/>
            <person name="Mao L."/>
            <person name="Vogel A."/>
            <person name="Arsova B."/>
            <person name="Panstruga R."/>
            <person name="Fei Z."/>
            <person name="Rose J.K."/>
            <person name="Zamir D."/>
            <person name="Carrari F."/>
            <person name="Giovannoni J.J."/>
            <person name="Weigel D."/>
            <person name="Usadel B."/>
            <person name="Fernie A.R."/>
        </authorList>
    </citation>
    <scope>NUCLEOTIDE SEQUENCE [LARGE SCALE GENOMIC DNA]</scope>
    <source>
        <strain evidence="3">cv. LA0716</strain>
    </source>
</reference>
<proteinExistence type="predicted"/>
<dbReference type="Proteomes" id="UP000694930">
    <property type="component" value="Chromosome 4"/>
</dbReference>
<dbReference type="PANTHER" id="PTHR33233:SF17">
    <property type="entry name" value="DUF4283 DOMAIN-CONTAINING PROTEIN"/>
    <property type="match status" value="1"/>
</dbReference>
<sequence>MARGRGRGRGRGRKTTILAVGSSVGARVEANEENQPEQTPNVEVRYEAGHSVISKNTRNLSLNYSQEKEDDLNNSDLDQSEDGSKMEGNETVTGSKGEQVDEKKKEPWVNMFKNNRVANNGMNLTYFPPQIVNGQTMVQLESDEVQIEEDKWKYALIAYVIGECPGFNTMHRYGMMNWAKGEKPEVFLHDEGYYIIKFKSLTDMNEVLYSGPYTISNRPIILKQWSAEFEFGKEFLTEIPLWVNFPKLPLNCWGAGSLSRIASAIGVPLFADECTTKQTRISYARMLIEVNVTKPVPEKIVVKDPNGRTFMQDVVMEWKPVYCEKCQRIGHQCQDTTLEDQPKKRRPWKKVTQAWQYKGPIQQQGKVVEQRKDVEIKEGESHSAQEEENMLRNDQVIQTPEISLRPHNGNTQLEFSLSNFPMLSAIPIRNGFESLMNSKLVTLPVDRGGTSKSC</sequence>
<evidence type="ECO:0000313" key="3">
    <source>
        <dbReference type="Proteomes" id="UP000694930"/>
    </source>
</evidence>
<evidence type="ECO:0000259" key="2">
    <source>
        <dbReference type="Pfam" id="PF14111"/>
    </source>
</evidence>
<dbReference type="RefSeq" id="XP_015072458.1">
    <property type="nucleotide sequence ID" value="XM_015216972.1"/>
</dbReference>